<accession>D3PDE0</accession>
<evidence type="ECO:0000256" key="4">
    <source>
        <dbReference type="ARBA" id="ARBA00023004"/>
    </source>
</evidence>
<keyword evidence="2" id="KW-0949">S-adenosyl-L-methionine</keyword>
<keyword evidence="5" id="KW-0411">Iron-sulfur</keyword>
<evidence type="ECO:0000313" key="8">
    <source>
        <dbReference type="Proteomes" id="UP000001520"/>
    </source>
</evidence>
<dbReference type="SUPFAM" id="SSF102114">
    <property type="entry name" value="Radical SAM enzymes"/>
    <property type="match status" value="1"/>
</dbReference>
<dbReference type="RefSeq" id="WP_013007860.1">
    <property type="nucleotide sequence ID" value="NC_013939.1"/>
</dbReference>
<gene>
    <name evidence="7" type="ordered locus">DEFDS_1144</name>
</gene>
<dbReference type="eggNOG" id="COG1032">
    <property type="taxonomic scope" value="Bacteria"/>
</dbReference>
<evidence type="ECO:0000259" key="6">
    <source>
        <dbReference type="PROSITE" id="PS51918"/>
    </source>
</evidence>
<dbReference type="AlphaFoldDB" id="D3PDE0"/>
<evidence type="ECO:0000313" key="7">
    <source>
        <dbReference type="EMBL" id="BAI80613.1"/>
    </source>
</evidence>
<evidence type="ECO:0000256" key="5">
    <source>
        <dbReference type="ARBA" id="ARBA00023014"/>
    </source>
</evidence>
<dbReference type="PROSITE" id="PS51918">
    <property type="entry name" value="RADICAL_SAM"/>
    <property type="match status" value="1"/>
</dbReference>
<dbReference type="EMBL" id="AP011529">
    <property type="protein sequence ID" value="BAI80613.1"/>
    <property type="molecule type" value="Genomic_DNA"/>
</dbReference>
<dbReference type="GO" id="GO:0051536">
    <property type="term" value="F:iron-sulfur cluster binding"/>
    <property type="evidence" value="ECO:0007669"/>
    <property type="project" value="UniProtKB-KW"/>
</dbReference>
<dbReference type="Pfam" id="PF04055">
    <property type="entry name" value="Radical_SAM"/>
    <property type="match status" value="1"/>
</dbReference>
<dbReference type="InterPro" id="IPR023404">
    <property type="entry name" value="rSAM_horseshoe"/>
</dbReference>
<proteinExistence type="predicted"/>
<name>D3PDE0_DEFDS</name>
<dbReference type="SMART" id="SM00729">
    <property type="entry name" value="Elp3"/>
    <property type="match status" value="1"/>
</dbReference>
<dbReference type="PANTHER" id="PTHR43409">
    <property type="entry name" value="ANAEROBIC MAGNESIUM-PROTOPORPHYRIN IX MONOMETHYL ESTER CYCLASE-RELATED"/>
    <property type="match status" value="1"/>
</dbReference>
<dbReference type="CDD" id="cd01335">
    <property type="entry name" value="Radical_SAM"/>
    <property type="match status" value="1"/>
</dbReference>
<dbReference type="HOGENOM" id="CLU_044464_1_0_0"/>
<keyword evidence="8" id="KW-1185">Reference proteome</keyword>
<dbReference type="Proteomes" id="UP000001520">
    <property type="component" value="Chromosome"/>
</dbReference>
<dbReference type="PANTHER" id="PTHR43409:SF4">
    <property type="entry name" value="RADICAL SAM SUPERFAMILY PROTEIN"/>
    <property type="match status" value="1"/>
</dbReference>
<feature type="domain" description="Radical SAM core" evidence="6">
    <location>
        <begin position="18"/>
        <end position="244"/>
    </location>
</feature>
<dbReference type="InterPro" id="IPR006638">
    <property type="entry name" value="Elp3/MiaA/NifB-like_rSAM"/>
</dbReference>
<keyword evidence="4" id="KW-0408">Iron</keyword>
<evidence type="ECO:0000256" key="1">
    <source>
        <dbReference type="ARBA" id="ARBA00001966"/>
    </source>
</evidence>
<keyword evidence="3" id="KW-0479">Metal-binding</keyword>
<dbReference type="GO" id="GO:0003824">
    <property type="term" value="F:catalytic activity"/>
    <property type="evidence" value="ECO:0007669"/>
    <property type="project" value="InterPro"/>
</dbReference>
<dbReference type="STRING" id="639282.DEFDS_1144"/>
<dbReference type="KEGG" id="ddf:DEFDS_1144"/>
<sequence>MYLNPYDFLPDYSYPLYRPPSEANSLIFQITEGCSYNKCSFCGMYMTKKFRIKPFEEFKREVDKMPESIRKEIRRIFLADGDAVIYPTDGLIKILDYINLMFPNLERISSYAGPQAILGKSIDEWKEILKRKLTLLYFGLESGNKEVLKIMNKGMDPEEIKPKILELQKLGFLFSVMIILGAGGVKLSEQHALDTAKWITEVNPKYLGMLTLFIRKKRDYFDSLETPKVRDLINESRMIVENINGKGIIFRSNHVSNMFILKGVLSEEKERLLNYLDEVYLYLASKNLLDTYPDYYREEF</sequence>
<organism evidence="7 8">
    <name type="scientific">Deferribacter desulfuricans (strain DSM 14783 / JCM 11476 / NBRC 101012 / SSM1)</name>
    <dbReference type="NCBI Taxonomy" id="639282"/>
    <lineage>
        <taxon>Bacteria</taxon>
        <taxon>Pseudomonadati</taxon>
        <taxon>Deferribacterota</taxon>
        <taxon>Deferribacteres</taxon>
        <taxon>Deferribacterales</taxon>
        <taxon>Deferribacteraceae</taxon>
        <taxon>Deferribacter</taxon>
    </lineage>
</organism>
<evidence type="ECO:0000256" key="2">
    <source>
        <dbReference type="ARBA" id="ARBA00022691"/>
    </source>
</evidence>
<comment type="cofactor">
    <cofactor evidence="1">
        <name>[4Fe-4S] cluster</name>
        <dbReference type="ChEBI" id="CHEBI:49883"/>
    </cofactor>
</comment>
<dbReference type="GO" id="GO:0046872">
    <property type="term" value="F:metal ion binding"/>
    <property type="evidence" value="ECO:0007669"/>
    <property type="project" value="UniProtKB-KW"/>
</dbReference>
<evidence type="ECO:0000256" key="3">
    <source>
        <dbReference type="ARBA" id="ARBA00022723"/>
    </source>
</evidence>
<dbReference type="SFLD" id="SFLDS00029">
    <property type="entry name" value="Radical_SAM"/>
    <property type="match status" value="2"/>
</dbReference>
<dbReference type="InterPro" id="IPR007197">
    <property type="entry name" value="rSAM"/>
</dbReference>
<dbReference type="SFLD" id="SFLDG01082">
    <property type="entry name" value="B12-binding_domain_containing"/>
    <property type="match status" value="1"/>
</dbReference>
<reference evidence="7 8" key="1">
    <citation type="journal article" date="2010" name="DNA Res.">
        <title>Bacterial lifestyle in a deep-sea hydrothermal vent chimney revealed by the genome sequence of the thermophilic bacterium Deferribacter desulfuricans SSM1.</title>
        <authorList>
            <person name="Takaki Y."/>
            <person name="Shimamura S."/>
            <person name="Nakagawa S."/>
            <person name="Fukuhara Y."/>
            <person name="Horikawa H."/>
            <person name="Ankai A."/>
            <person name="Harada T."/>
            <person name="Hosoyama A."/>
            <person name="Oguchi A."/>
            <person name="Fukui S."/>
            <person name="Fujita N."/>
            <person name="Takami H."/>
            <person name="Takai K."/>
        </authorList>
    </citation>
    <scope>NUCLEOTIDE SEQUENCE [LARGE SCALE GENOMIC DNA]</scope>
    <source>
        <strain evidence="8">DSM 14783 / JCM 11476 / NBRC 101012 / SSM1</strain>
    </source>
</reference>
<dbReference type="SFLD" id="SFLDG01095">
    <property type="entry name" value="Uncharacterised_Radical_SAM_Su"/>
    <property type="match status" value="1"/>
</dbReference>
<dbReference type="OrthoDB" id="9777636at2"/>
<protein>
    <recommendedName>
        <fullName evidence="6">Radical SAM core domain-containing protein</fullName>
    </recommendedName>
</protein>
<dbReference type="InterPro" id="IPR058240">
    <property type="entry name" value="rSAM_sf"/>
</dbReference>
<dbReference type="InterPro" id="IPR051198">
    <property type="entry name" value="BchE-like"/>
</dbReference>
<dbReference type="Gene3D" id="3.80.30.20">
    <property type="entry name" value="tm_1862 like domain"/>
    <property type="match status" value="1"/>
</dbReference>